<comment type="subcellular location">
    <subcellularLocation>
        <location evidence="1">Cell envelope</location>
    </subcellularLocation>
</comment>
<evidence type="ECO:0000256" key="1">
    <source>
        <dbReference type="ARBA" id="ARBA00004196"/>
    </source>
</evidence>
<organism evidence="4 5">
    <name type="scientific">Alishewanella longhuensis</name>
    <dbReference type="NCBI Taxonomy" id="1091037"/>
    <lineage>
        <taxon>Bacteria</taxon>
        <taxon>Pseudomonadati</taxon>
        <taxon>Pseudomonadota</taxon>
        <taxon>Gammaproteobacteria</taxon>
        <taxon>Alteromonadales</taxon>
        <taxon>Alteromonadaceae</taxon>
        <taxon>Alishewanella</taxon>
    </lineage>
</organism>
<feature type="coiled-coil region" evidence="3">
    <location>
        <begin position="141"/>
        <end position="186"/>
    </location>
</feature>
<evidence type="ECO:0000256" key="2">
    <source>
        <dbReference type="ARBA" id="ARBA00023054"/>
    </source>
</evidence>
<feature type="coiled-coil region" evidence="3">
    <location>
        <begin position="69"/>
        <end position="96"/>
    </location>
</feature>
<keyword evidence="2 3" id="KW-0175">Coiled coil</keyword>
<dbReference type="InterPro" id="IPR050465">
    <property type="entry name" value="UPF0194_transport"/>
</dbReference>
<keyword evidence="5" id="KW-1185">Reference proteome</keyword>
<comment type="caution">
    <text evidence="4">The sequence shown here is derived from an EMBL/GenBank/DDBJ whole genome shotgun (WGS) entry which is preliminary data.</text>
</comment>
<evidence type="ECO:0000313" key="5">
    <source>
        <dbReference type="Proteomes" id="UP000659697"/>
    </source>
</evidence>
<dbReference type="Proteomes" id="UP000659697">
    <property type="component" value="Unassembled WGS sequence"/>
</dbReference>
<evidence type="ECO:0008006" key="6">
    <source>
        <dbReference type="Google" id="ProtNLM"/>
    </source>
</evidence>
<proteinExistence type="predicted"/>
<dbReference type="PANTHER" id="PTHR32347">
    <property type="entry name" value="EFFLUX SYSTEM COMPONENT YKNX-RELATED"/>
    <property type="match status" value="1"/>
</dbReference>
<dbReference type="RefSeq" id="WP_189433872.1">
    <property type="nucleotide sequence ID" value="NZ_BNAO01000009.1"/>
</dbReference>
<evidence type="ECO:0000313" key="4">
    <source>
        <dbReference type="EMBL" id="GHG75703.1"/>
    </source>
</evidence>
<dbReference type="PANTHER" id="PTHR32347:SF23">
    <property type="entry name" value="BLL5650 PROTEIN"/>
    <property type="match status" value="1"/>
</dbReference>
<reference evidence="5" key="1">
    <citation type="journal article" date="2019" name="Int. J. Syst. Evol. Microbiol.">
        <title>The Global Catalogue of Microorganisms (GCM) 10K type strain sequencing project: providing services to taxonomists for standard genome sequencing and annotation.</title>
        <authorList>
            <consortium name="The Broad Institute Genomics Platform"/>
            <consortium name="The Broad Institute Genome Sequencing Center for Infectious Disease"/>
            <person name="Wu L."/>
            <person name="Ma J."/>
        </authorList>
    </citation>
    <scope>NUCLEOTIDE SEQUENCE [LARGE SCALE GENOMIC DNA]</scope>
    <source>
        <strain evidence="5">CGMCC 1.7003</strain>
    </source>
</reference>
<dbReference type="SUPFAM" id="SSF111369">
    <property type="entry name" value="HlyD-like secretion proteins"/>
    <property type="match status" value="1"/>
</dbReference>
<dbReference type="EMBL" id="BNAO01000009">
    <property type="protein sequence ID" value="GHG75703.1"/>
    <property type="molecule type" value="Genomic_DNA"/>
</dbReference>
<evidence type="ECO:0000256" key="3">
    <source>
        <dbReference type="SAM" id="Coils"/>
    </source>
</evidence>
<accession>A0ABQ3L135</accession>
<name>A0ABQ3L135_9ALTE</name>
<protein>
    <recommendedName>
        <fullName evidence="6">Multidrug transporter</fullName>
    </recommendedName>
</protein>
<gene>
    <name evidence="4" type="ORF">GCM10010919_30180</name>
</gene>
<sequence>MFGLSLLLAASLSQQLQSDLPLLLTGSLVSEYRQNIVAPMSDTWRIQVQWLKPEAEAVKAGDLVAVFDAGTIQANIERLKNQLISTQEQLKQLESQHALKVMEAEFELARRQLLLEKADIDAAVPKDNLSLYDYENNQLLQQRATTELKKARETLATARQEQQTALFKQQLQIEKTAAELAEAEQNLTKMSVYAERDGAISYSLHPWYRTKLFAGVTAQPGWLIAEVTELEGLYVEAWVHEVDVPRLQQATAISARFDIAPEQQFPVSLQLLAGQGEKRQSWGNALYYRAKFTANSLPVAQPLLGMGLLLEVR</sequence>